<keyword evidence="2" id="KW-0698">rRNA processing</keyword>
<keyword evidence="4" id="KW-0808">Transferase</keyword>
<keyword evidence="11" id="KW-1185">Reference proteome</keyword>
<proteinExistence type="inferred from homology"/>
<evidence type="ECO:0000256" key="7">
    <source>
        <dbReference type="PIRSR" id="PIRSR005461-1"/>
    </source>
</evidence>
<dbReference type="GO" id="GO:0008650">
    <property type="term" value="F:rRNA (uridine-2'-O-)-methyltransferase activity"/>
    <property type="evidence" value="ECO:0007669"/>
    <property type="project" value="TreeGrafter"/>
</dbReference>
<evidence type="ECO:0000256" key="5">
    <source>
        <dbReference type="ARBA" id="ARBA00022691"/>
    </source>
</evidence>
<dbReference type="PANTHER" id="PTHR10920:SF18">
    <property type="entry name" value="RRNA METHYLTRANSFERASE 2, MITOCHONDRIAL"/>
    <property type="match status" value="1"/>
</dbReference>
<comment type="similarity">
    <text evidence="1">Belongs to the class I-like SAM-binding methyltransferase superfamily. RNA methyltransferase RlmE family.</text>
</comment>
<evidence type="ECO:0000313" key="10">
    <source>
        <dbReference type="EMBL" id="TKY84988.1"/>
    </source>
</evidence>
<dbReference type="InterPro" id="IPR015507">
    <property type="entry name" value="rRNA-MeTfrase_E"/>
</dbReference>
<dbReference type="OrthoDB" id="20105at2759"/>
<dbReference type="GeneID" id="40728963"/>
<evidence type="ECO:0000256" key="2">
    <source>
        <dbReference type="ARBA" id="ARBA00022552"/>
    </source>
</evidence>
<keyword evidence="3" id="KW-0489">Methyltransferase</keyword>
<dbReference type="GO" id="GO:0005739">
    <property type="term" value="C:mitochondrion"/>
    <property type="evidence" value="ECO:0007669"/>
    <property type="project" value="TreeGrafter"/>
</dbReference>
<dbReference type="Pfam" id="PF01728">
    <property type="entry name" value="FtsJ"/>
    <property type="match status" value="1"/>
</dbReference>
<evidence type="ECO:0000313" key="11">
    <source>
        <dbReference type="Proteomes" id="UP000306050"/>
    </source>
</evidence>
<dbReference type="EMBL" id="SRRM01000021">
    <property type="protein sequence ID" value="TKY84988.1"/>
    <property type="molecule type" value="Genomic_DNA"/>
</dbReference>
<dbReference type="Gene3D" id="3.40.50.150">
    <property type="entry name" value="Vaccinia Virus protein VP39"/>
    <property type="match status" value="1"/>
</dbReference>
<name>A0A4U7KPC8_9BASI</name>
<dbReference type="Proteomes" id="UP000306050">
    <property type="component" value="Chromosome SGRAM_8"/>
</dbReference>
<evidence type="ECO:0000256" key="8">
    <source>
        <dbReference type="SAM" id="MobiDB-lite"/>
    </source>
</evidence>
<evidence type="ECO:0000256" key="4">
    <source>
        <dbReference type="ARBA" id="ARBA00022679"/>
    </source>
</evidence>
<dbReference type="HAMAP" id="MF_01547">
    <property type="entry name" value="RNA_methyltr_E"/>
    <property type="match status" value="1"/>
</dbReference>
<dbReference type="KEGG" id="sgra:EX895_006068"/>
<accession>A0A4U7KPC8</accession>
<dbReference type="PIRSF" id="PIRSF005461">
    <property type="entry name" value="23S_rRNA_mtase"/>
    <property type="match status" value="1"/>
</dbReference>
<gene>
    <name evidence="10" type="ORF">EX895_006068</name>
</gene>
<evidence type="ECO:0000259" key="9">
    <source>
        <dbReference type="Pfam" id="PF01728"/>
    </source>
</evidence>
<dbReference type="RefSeq" id="XP_029736973.1">
    <property type="nucleotide sequence ID" value="XM_029886660.1"/>
</dbReference>
<evidence type="ECO:0000256" key="1">
    <source>
        <dbReference type="ARBA" id="ARBA00009258"/>
    </source>
</evidence>
<feature type="domain" description="Ribosomal RNA methyltransferase FtsJ" evidence="9">
    <location>
        <begin position="37"/>
        <end position="263"/>
    </location>
</feature>
<dbReference type="InterPro" id="IPR050082">
    <property type="entry name" value="RNA_methyltr_RlmE"/>
</dbReference>
<feature type="compositionally biased region" description="Basic and acidic residues" evidence="8">
    <location>
        <begin position="1"/>
        <end position="10"/>
    </location>
</feature>
<reference evidence="10 11" key="1">
    <citation type="submission" date="2019-05" db="EMBL/GenBank/DDBJ databases">
        <title>Sporisorium graminicola CBS 10092 draft sequencing and annotation.</title>
        <authorList>
            <person name="Solano-Gonzalez S."/>
            <person name="Caddick M.X."/>
            <person name="Darby A."/>
        </authorList>
    </citation>
    <scope>NUCLEOTIDE SEQUENCE [LARGE SCALE GENOMIC DNA]</scope>
    <source>
        <strain evidence="10 11">CBS 10092</strain>
    </source>
</reference>
<feature type="region of interest" description="Disordered" evidence="8">
    <location>
        <begin position="1"/>
        <end position="22"/>
    </location>
</feature>
<dbReference type="InterPro" id="IPR029063">
    <property type="entry name" value="SAM-dependent_MTases_sf"/>
</dbReference>
<dbReference type="FunFam" id="3.40.50.150:FF:000332">
    <property type="entry name" value="Ribosomal RNA large subunit methyltransferase J"/>
    <property type="match status" value="1"/>
</dbReference>
<dbReference type="SUPFAM" id="SSF53335">
    <property type="entry name" value="S-adenosyl-L-methionine-dependent methyltransferases"/>
    <property type="match status" value="1"/>
</dbReference>
<protein>
    <recommendedName>
        <fullName evidence="6">rRNA methyltransferase 2, mitochondrial</fullName>
    </recommendedName>
</protein>
<dbReference type="AlphaFoldDB" id="A0A4U7KPC8"/>
<keyword evidence="5 7" id="KW-0949">S-adenosyl-L-methionine</keyword>
<evidence type="ECO:0000256" key="3">
    <source>
        <dbReference type="ARBA" id="ARBA00022603"/>
    </source>
</evidence>
<dbReference type="InterPro" id="IPR002877">
    <property type="entry name" value="RNA_MeTrfase_FtsJ_dom"/>
</dbReference>
<evidence type="ECO:0000256" key="6">
    <source>
        <dbReference type="ARBA" id="ARBA00041184"/>
    </source>
</evidence>
<sequence length="269" mass="30033">MQRQKADVYVKQRSRSISPKKQGLVEDEEFSASSSDYVARSAFKLLQLDDRYRFLRPGRVIVDLGAAPGGWSQAIVKRTRSRSIGKAGGTRIIPLVFALDLLPVVEIEGVTSIQGDFLDGATQDKLRKLVSEAALGVGTNEDDLKQADGFVNVVVSDMMANTTGNPIVDTEASLELCRAATSFAVQTLKRDDLDLKQKQNPERRTANSLASTCSVLVMKYFMSQEADLFRKEVLQKYFHFVKAEKMDASRKESREQFWVCIGFKGHLQE</sequence>
<feature type="active site" description="Proton acceptor" evidence="7">
    <location>
        <position position="219"/>
    </location>
</feature>
<organism evidence="10 11">
    <name type="scientific">Sporisorium graminicola</name>
    <dbReference type="NCBI Taxonomy" id="280036"/>
    <lineage>
        <taxon>Eukaryota</taxon>
        <taxon>Fungi</taxon>
        <taxon>Dikarya</taxon>
        <taxon>Basidiomycota</taxon>
        <taxon>Ustilaginomycotina</taxon>
        <taxon>Ustilaginomycetes</taxon>
        <taxon>Ustilaginales</taxon>
        <taxon>Ustilaginaceae</taxon>
        <taxon>Sporisorium</taxon>
    </lineage>
</organism>
<dbReference type="PANTHER" id="PTHR10920">
    <property type="entry name" value="RIBOSOMAL RNA METHYLTRANSFERASE"/>
    <property type="match status" value="1"/>
</dbReference>
<comment type="caution">
    <text evidence="10">The sequence shown here is derived from an EMBL/GenBank/DDBJ whole genome shotgun (WGS) entry which is preliminary data.</text>
</comment>